<dbReference type="Gene3D" id="3.30.70.3040">
    <property type="match status" value="1"/>
</dbReference>
<dbReference type="PANTHER" id="PTHR47755">
    <property type="entry name" value="CELL DIVISION PROTEIN FTSX"/>
    <property type="match status" value="1"/>
</dbReference>
<keyword evidence="1" id="KW-1133">Transmembrane helix</keyword>
<protein>
    <recommendedName>
        <fullName evidence="2">FtsX extracellular domain-containing protein</fullName>
    </recommendedName>
</protein>
<reference evidence="3" key="1">
    <citation type="submission" date="2018-05" db="EMBL/GenBank/DDBJ databases">
        <authorList>
            <person name="Lanie J.A."/>
            <person name="Ng W.-L."/>
            <person name="Kazmierczak K.M."/>
            <person name="Andrzejewski T.M."/>
            <person name="Davidsen T.M."/>
            <person name="Wayne K.J."/>
            <person name="Tettelin H."/>
            <person name="Glass J.I."/>
            <person name="Rusch D."/>
            <person name="Podicherti R."/>
            <person name="Tsui H.-C.T."/>
            <person name="Winkler M.E."/>
        </authorList>
    </citation>
    <scope>NUCLEOTIDE SEQUENCE</scope>
</reference>
<name>A0A383E223_9ZZZZ</name>
<feature type="domain" description="FtsX extracellular" evidence="2">
    <location>
        <begin position="56"/>
        <end position="117"/>
    </location>
</feature>
<organism evidence="3">
    <name type="scientific">marine metagenome</name>
    <dbReference type="NCBI Taxonomy" id="408172"/>
    <lineage>
        <taxon>unclassified sequences</taxon>
        <taxon>metagenomes</taxon>
        <taxon>ecological metagenomes</taxon>
    </lineage>
</organism>
<evidence type="ECO:0000313" key="3">
    <source>
        <dbReference type="EMBL" id="SVE50882.1"/>
    </source>
</evidence>
<dbReference type="EMBL" id="UINC01222206">
    <property type="protein sequence ID" value="SVE50882.1"/>
    <property type="molecule type" value="Genomic_DNA"/>
</dbReference>
<dbReference type="GO" id="GO:0051301">
    <property type="term" value="P:cell division"/>
    <property type="evidence" value="ECO:0007669"/>
    <property type="project" value="InterPro"/>
</dbReference>
<keyword evidence="1" id="KW-0812">Transmembrane</keyword>
<dbReference type="Pfam" id="PF18075">
    <property type="entry name" value="FtsX_ECD"/>
    <property type="match status" value="1"/>
</dbReference>
<keyword evidence="1" id="KW-0472">Membrane</keyword>
<proteinExistence type="predicted"/>
<evidence type="ECO:0000256" key="1">
    <source>
        <dbReference type="SAM" id="Phobius"/>
    </source>
</evidence>
<accession>A0A383E223</accession>
<dbReference type="InterPro" id="IPR004513">
    <property type="entry name" value="FtsX"/>
</dbReference>
<dbReference type="InterPro" id="IPR040690">
    <property type="entry name" value="FtsX_ECD"/>
</dbReference>
<dbReference type="PANTHER" id="PTHR47755:SF1">
    <property type="entry name" value="CELL DIVISION PROTEIN FTSX"/>
    <property type="match status" value="1"/>
</dbReference>
<dbReference type="AlphaFoldDB" id="A0A383E223"/>
<dbReference type="GO" id="GO:0016020">
    <property type="term" value="C:membrane"/>
    <property type="evidence" value="ECO:0007669"/>
    <property type="project" value="InterPro"/>
</dbReference>
<feature type="non-terminal residue" evidence="3">
    <location>
        <position position="117"/>
    </location>
</feature>
<evidence type="ECO:0000259" key="2">
    <source>
        <dbReference type="Pfam" id="PF18075"/>
    </source>
</evidence>
<feature type="transmembrane region" description="Helical" evidence="1">
    <location>
        <begin position="20"/>
        <end position="41"/>
    </location>
</feature>
<sequence>MRLDYMARETLRNLRRNLTLTLASILTVAVSLSLLGIALLLQRGVSNATDRWQDGVEFIVFLEPEITDNQLGLVQEEIERSAAIESYRYVDQEESYREFNEDFFPENPEITQLVTPD</sequence>
<gene>
    <name evidence="3" type="ORF">METZ01_LOCUS503736</name>
</gene>